<organism evidence="1 2">
    <name type="scientific">Cronobacter phage LPCS28</name>
    <dbReference type="NCBI Taxonomy" id="2924885"/>
    <lineage>
        <taxon>Viruses</taxon>
        <taxon>Duplodnaviria</taxon>
        <taxon>Heunggongvirae</taxon>
        <taxon>Uroviricota</taxon>
        <taxon>Caudoviricetes</taxon>
        <taxon>Pantevenvirales</taxon>
        <taxon>Straboviridae</taxon>
        <taxon>Nanhuvirus</taxon>
        <taxon>Nanhuvirus LPCS28</taxon>
    </lineage>
</organism>
<proteinExistence type="predicted"/>
<keyword evidence="2" id="KW-1185">Reference proteome</keyword>
<evidence type="ECO:0000313" key="2">
    <source>
        <dbReference type="Proteomes" id="UP000832072"/>
    </source>
</evidence>
<dbReference type="EMBL" id="OM638103">
    <property type="protein sequence ID" value="UNY46961.1"/>
    <property type="molecule type" value="Genomic_DNA"/>
</dbReference>
<name>A0AAE9G7P7_9CAUD</name>
<accession>A0AAE9G7P7</accession>
<dbReference type="Proteomes" id="UP000832072">
    <property type="component" value="Segment"/>
</dbReference>
<reference evidence="1 2" key="1">
    <citation type="submission" date="2022-02" db="EMBL/GenBank/DDBJ databases">
        <authorList>
            <person name="Tian F."/>
            <person name="Li J."/>
            <person name="Li F."/>
            <person name="Tong Y."/>
        </authorList>
    </citation>
    <scope>NUCLEOTIDE SEQUENCE [LARGE SCALE GENOMIC DNA]</scope>
</reference>
<evidence type="ECO:0000313" key="1">
    <source>
        <dbReference type="EMBL" id="UNY46961.1"/>
    </source>
</evidence>
<gene>
    <name evidence="1" type="ORF">EHEKIMEA_00078</name>
</gene>
<protein>
    <submittedName>
        <fullName evidence="1">Uncharacterized protein</fullName>
    </submittedName>
</protein>
<sequence length="69" mass="7930">MSTSIQHFDKVGKEIKIGSLCAFHKGGKSADLEILPVSRMTAKQIIFERPNVSWDWKYQRKPDQVIVIE</sequence>